<dbReference type="PROSITE" id="PS50297">
    <property type="entry name" value="ANK_REP_REGION"/>
    <property type="match status" value="3"/>
</dbReference>
<feature type="repeat" description="ANK" evidence="3">
    <location>
        <begin position="190"/>
        <end position="222"/>
    </location>
</feature>
<reference evidence="5" key="1">
    <citation type="submission" date="2023-09" db="EMBL/GenBank/DDBJ databases">
        <title>Undibacterium sp. 20NA77.5 isolated from freshwater.</title>
        <authorList>
            <person name="Le V."/>
            <person name="Ko S.-R."/>
            <person name="Ahn C.-Y."/>
            <person name="Oh H.-M."/>
        </authorList>
    </citation>
    <scope>NUCLEOTIDE SEQUENCE</scope>
    <source>
        <strain evidence="5">20NA77.5</strain>
    </source>
</reference>
<sequence>MIALTNDQFQHQHRWCFTNSQLLKLAMILCVAVSVILINLMMSVASEAQTLQVLTPEQKQKDRFLKAARFDDVKTIRELLGQGVDANTAEAGRGETALMLAVREDSYRVFEYLITYPQIQLDQRASNGDTALMLAAYLGKVDWVAELINAGAQVNQTGWTALHYAAAIGDEQIIAVLLEYHAYIDAESPNKTTPLMMASRKGDLPAVRLLVEEGADLSLKNMVGMTALDFANDAGMRAVAQYLEQKRAEKK</sequence>
<dbReference type="PRINTS" id="PR01415">
    <property type="entry name" value="ANKYRIN"/>
</dbReference>
<dbReference type="PROSITE" id="PS50088">
    <property type="entry name" value="ANK_REPEAT"/>
    <property type="match status" value="3"/>
</dbReference>
<evidence type="ECO:0000256" key="3">
    <source>
        <dbReference type="PROSITE-ProRule" id="PRU00023"/>
    </source>
</evidence>
<dbReference type="EMBL" id="CP133720">
    <property type="protein sequence ID" value="WMW82446.1"/>
    <property type="molecule type" value="Genomic_DNA"/>
</dbReference>
<dbReference type="RefSeq" id="WP_309483917.1">
    <property type="nucleotide sequence ID" value="NZ_CP133720.1"/>
</dbReference>
<name>A0ABY9RML9_9BURK</name>
<dbReference type="Gene3D" id="1.25.40.20">
    <property type="entry name" value="Ankyrin repeat-containing domain"/>
    <property type="match status" value="1"/>
</dbReference>
<dbReference type="PANTHER" id="PTHR24198:SF165">
    <property type="entry name" value="ANKYRIN REPEAT-CONTAINING PROTEIN-RELATED"/>
    <property type="match status" value="1"/>
</dbReference>
<feature type="repeat" description="ANK" evidence="3">
    <location>
        <begin position="157"/>
        <end position="189"/>
    </location>
</feature>
<feature type="transmembrane region" description="Helical" evidence="4">
    <location>
        <begin position="22"/>
        <end position="42"/>
    </location>
</feature>
<keyword evidence="4" id="KW-0812">Transmembrane</keyword>
<accession>A0ABY9RML9</accession>
<evidence type="ECO:0000313" key="6">
    <source>
        <dbReference type="Proteomes" id="UP001181355"/>
    </source>
</evidence>
<protein>
    <submittedName>
        <fullName evidence="5">Ankyrin repeat domain-containing protein</fullName>
    </submittedName>
</protein>
<dbReference type="SUPFAM" id="SSF48403">
    <property type="entry name" value="Ankyrin repeat"/>
    <property type="match status" value="1"/>
</dbReference>
<keyword evidence="1" id="KW-0677">Repeat</keyword>
<evidence type="ECO:0000256" key="2">
    <source>
        <dbReference type="ARBA" id="ARBA00023043"/>
    </source>
</evidence>
<keyword evidence="2 3" id="KW-0040">ANK repeat</keyword>
<keyword evidence="4" id="KW-1133">Transmembrane helix</keyword>
<keyword evidence="6" id="KW-1185">Reference proteome</keyword>
<feature type="repeat" description="ANK" evidence="3">
    <location>
        <begin position="127"/>
        <end position="159"/>
    </location>
</feature>
<evidence type="ECO:0000313" key="5">
    <source>
        <dbReference type="EMBL" id="WMW82446.1"/>
    </source>
</evidence>
<dbReference type="InterPro" id="IPR036770">
    <property type="entry name" value="Ankyrin_rpt-contain_sf"/>
</dbReference>
<gene>
    <name evidence="5" type="ORF">RF679_09250</name>
</gene>
<dbReference type="InterPro" id="IPR002110">
    <property type="entry name" value="Ankyrin_rpt"/>
</dbReference>
<dbReference type="PANTHER" id="PTHR24198">
    <property type="entry name" value="ANKYRIN REPEAT AND PROTEIN KINASE DOMAIN-CONTAINING PROTEIN"/>
    <property type="match status" value="1"/>
</dbReference>
<dbReference type="Proteomes" id="UP001181355">
    <property type="component" value="Chromosome"/>
</dbReference>
<dbReference type="Pfam" id="PF13606">
    <property type="entry name" value="Ank_3"/>
    <property type="match status" value="1"/>
</dbReference>
<dbReference type="SMART" id="SM00248">
    <property type="entry name" value="ANK"/>
    <property type="match status" value="5"/>
</dbReference>
<evidence type="ECO:0000256" key="1">
    <source>
        <dbReference type="ARBA" id="ARBA00022737"/>
    </source>
</evidence>
<proteinExistence type="predicted"/>
<keyword evidence="4" id="KW-0472">Membrane</keyword>
<evidence type="ECO:0000256" key="4">
    <source>
        <dbReference type="SAM" id="Phobius"/>
    </source>
</evidence>
<organism evidence="5 6">
    <name type="scientific">Undibacterium cyanobacteriorum</name>
    <dbReference type="NCBI Taxonomy" id="3073561"/>
    <lineage>
        <taxon>Bacteria</taxon>
        <taxon>Pseudomonadati</taxon>
        <taxon>Pseudomonadota</taxon>
        <taxon>Betaproteobacteria</taxon>
        <taxon>Burkholderiales</taxon>
        <taxon>Oxalobacteraceae</taxon>
        <taxon>Undibacterium</taxon>
    </lineage>
</organism>
<dbReference type="Pfam" id="PF12796">
    <property type="entry name" value="Ank_2"/>
    <property type="match status" value="2"/>
</dbReference>